<name>A0ABW5PAD9_9BACL</name>
<sequence>MVWIIVAGILVFLLFLVFISQVRIHFKIARVMNDDEIICDMKALYGLFTYRYEVKNMDFQGFGKGLKLKDGMGQKKTDVQDQATQGEKRITAELVQQFYQKFKDIIVRVQNLQEWGKRLLRHVRVTEVRWYTTAGVGDAVETAILSGVIWGLKSSILGYALRYVRLKKTPKLGVWPVYNKPHFTTELEGQAQIRLGTVILLMFVLLPRIRKKQKSDDAWEGRLSEA</sequence>
<gene>
    <name evidence="1" type="ORF">ACFSUF_05940</name>
</gene>
<evidence type="ECO:0000313" key="1">
    <source>
        <dbReference type="EMBL" id="MFD2611965.1"/>
    </source>
</evidence>
<dbReference type="EMBL" id="JBHUME010000005">
    <property type="protein sequence ID" value="MFD2611965.1"/>
    <property type="molecule type" value="Genomic_DNA"/>
</dbReference>
<dbReference type="Pfam" id="PF11167">
    <property type="entry name" value="DUF2953"/>
    <property type="match status" value="1"/>
</dbReference>
<reference evidence="2" key="1">
    <citation type="journal article" date="2019" name="Int. J. Syst. Evol. Microbiol.">
        <title>The Global Catalogue of Microorganisms (GCM) 10K type strain sequencing project: providing services to taxonomists for standard genome sequencing and annotation.</title>
        <authorList>
            <consortium name="The Broad Institute Genomics Platform"/>
            <consortium name="The Broad Institute Genome Sequencing Center for Infectious Disease"/>
            <person name="Wu L."/>
            <person name="Ma J."/>
        </authorList>
    </citation>
    <scope>NUCLEOTIDE SEQUENCE [LARGE SCALE GENOMIC DNA]</scope>
    <source>
        <strain evidence="2">KCTC 3950</strain>
    </source>
</reference>
<accession>A0ABW5PAD9</accession>
<dbReference type="InterPro" id="IPR021338">
    <property type="entry name" value="DUF2953"/>
</dbReference>
<comment type="caution">
    <text evidence="1">The sequence shown here is derived from an EMBL/GenBank/DDBJ whole genome shotgun (WGS) entry which is preliminary data.</text>
</comment>
<evidence type="ECO:0000313" key="2">
    <source>
        <dbReference type="Proteomes" id="UP001597541"/>
    </source>
</evidence>
<protein>
    <submittedName>
        <fullName evidence="1">DUF2953 domain-containing protein</fullName>
    </submittedName>
</protein>
<dbReference type="Proteomes" id="UP001597541">
    <property type="component" value="Unassembled WGS sequence"/>
</dbReference>
<dbReference type="RefSeq" id="WP_377601088.1">
    <property type="nucleotide sequence ID" value="NZ_JBHUME010000005.1"/>
</dbReference>
<organism evidence="1 2">
    <name type="scientific">Paenibacillus gansuensis</name>
    <dbReference type="NCBI Taxonomy" id="306542"/>
    <lineage>
        <taxon>Bacteria</taxon>
        <taxon>Bacillati</taxon>
        <taxon>Bacillota</taxon>
        <taxon>Bacilli</taxon>
        <taxon>Bacillales</taxon>
        <taxon>Paenibacillaceae</taxon>
        <taxon>Paenibacillus</taxon>
    </lineage>
</organism>
<keyword evidence="2" id="KW-1185">Reference proteome</keyword>
<proteinExistence type="predicted"/>